<proteinExistence type="predicted"/>
<accession>A0AAD9K134</accession>
<name>A0AAD9K134_9ANNE</name>
<gene>
    <name evidence="1" type="ORF">LSH36_91g03086</name>
</gene>
<evidence type="ECO:0000313" key="2">
    <source>
        <dbReference type="Proteomes" id="UP001208570"/>
    </source>
</evidence>
<evidence type="ECO:0000313" key="1">
    <source>
        <dbReference type="EMBL" id="KAK2162797.1"/>
    </source>
</evidence>
<reference evidence="1" key="1">
    <citation type="journal article" date="2023" name="Mol. Biol. Evol.">
        <title>Third-Generation Sequencing Reveals the Adaptive Role of the Epigenome in Three Deep-Sea Polychaetes.</title>
        <authorList>
            <person name="Perez M."/>
            <person name="Aroh O."/>
            <person name="Sun Y."/>
            <person name="Lan Y."/>
            <person name="Juniper S.K."/>
            <person name="Young C.R."/>
            <person name="Angers B."/>
            <person name="Qian P.Y."/>
        </authorList>
    </citation>
    <scope>NUCLEOTIDE SEQUENCE</scope>
    <source>
        <strain evidence="1">P08H-3</strain>
    </source>
</reference>
<organism evidence="1 2">
    <name type="scientific">Paralvinella palmiformis</name>
    <dbReference type="NCBI Taxonomy" id="53620"/>
    <lineage>
        <taxon>Eukaryota</taxon>
        <taxon>Metazoa</taxon>
        <taxon>Spiralia</taxon>
        <taxon>Lophotrochozoa</taxon>
        <taxon>Annelida</taxon>
        <taxon>Polychaeta</taxon>
        <taxon>Sedentaria</taxon>
        <taxon>Canalipalpata</taxon>
        <taxon>Terebellida</taxon>
        <taxon>Terebelliformia</taxon>
        <taxon>Alvinellidae</taxon>
        <taxon>Paralvinella</taxon>
    </lineage>
</organism>
<dbReference type="Proteomes" id="UP001208570">
    <property type="component" value="Unassembled WGS sequence"/>
</dbReference>
<dbReference type="AlphaFoldDB" id="A0AAD9K134"/>
<dbReference type="EMBL" id="JAODUP010000091">
    <property type="protein sequence ID" value="KAK2162797.1"/>
    <property type="molecule type" value="Genomic_DNA"/>
</dbReference>
<sequence>MQRSVVLPYKGVVYALENGITLPNHGGCFHQGPGFVSNKDMSLYDDGTLSFNGLNMFKTETYLAVVMVEKDTRRSTGGVYIDVVDGDPPHLAIR</sequence>
<protein>
    <submittedName>
        <fullName evidence="1">Uncharacterized protein</fullName>
    </submittedName>
</protein>
<comment type="caution">
    <text evidence="1">The sequence shown here is derived from an EMBL/GenBank/DDBJ whole genome shotgun (WGS) entry which is preliminary data.</text>
</comment>
<keyword evidence="2" id="KW-1185">Reference proteome</keyword>